<evidence type="ECO:0000313" key="2">
    <source>
        <dbReference type="Proteomes" id="UP000637423"/>
    </source>
</evidence>
<reference evidence="1" key="2">
    <citation type="submission" date="2020-09" db="EMBL/GenBank/DDBJ databases">
        <authorList>
            <person name="Sun Q."/>
            <person name="Zhou Y."/>
        </authorList>
    </citation>
    <scope>NUCLEOTIDE SEQUENCE</scope>
    <source>
        <strain evidence="1">CGMCC 1.10998</strain>
    </source>
</reference>
<dbReference type="EMBL" id="BMED01000002">
    <property type="protein sequence ID" value="GGC75405.1"/>
    <property type="molecule type" value="Genomic_DNA"/>
</dbReference>
<keyword evidence="2" id="KW-1185">Reference proteome</keyword>
<gene>
    <name evidence="1" type="ORF">GCM10011396_23310</name>
</gene>
<dbReference type="Proteomes" id="UP000637423">
    <property type="component" value="Unassembled WGS sequence"/>
</dbReference>
<evidence type="ECO:0000313" key="1">
    <source>
        <dbReference type="EMBL" id="GGC75405.1"/>
    </source>
</evidence>
<organism evidence="1 2">
    <name type="scientific">Undibacterium terreum</name>
    <dbReference type="NCBI Taxonomy" id="1224302"/>
    <lineage>
        <taxon>Bacteria</taxon>
        <taxon>Pseudomonadati</taxon>
        <taxon>Pseudomonadota</taxon>
        <taxon>Betaproteobacteria</taxon>
        <taxon>Burkholderiales</taxon>
        <taxon>Oxalobacteraceae</taxon>
        <taxon>Undibacterium</taxon>
    </lineage>
</organism>
<comment type="caution">
    <text evidence="1">The sequence shown here is derived from an EMBL/GenBank/DDBJ whole genome shotgun (WGS) entry which is preliminary data.</text>
</comment>
<accession>A0A916UK97</accession>
<dbReference type="AlphaFoldDB" id="A0A916UK97"/>
<reference evidence="1" key="1">
    <citation type="journal article" date="2014" name="Int. J. Syst. Evol. Microbiol.">
        <title>Complete genome sequence of Corynebacterium casei LMG S-19264T (=DSM 44701T), isolated from a smear-ripened cheese.</title>
        <authorList>
            <consortium name="US DOE Joint Genome Institute (JGI-PGF)"/>
            <person name="Walter F."/>
            <person name="Albersmeier A."/>
            <person name="Kalinowski J."/>
            <person name="Ruckert C."/>
        </authorList>
    </citation>
    <scope>NUCLEOTIDE SEQUENCE</scope>
    <source>
        <strain evidence="1">CGMCC 1.10998</strain>
    </source>
</reference>
<sequence>MDNNNADFRRNLPAGGWRGIRSAANMQERIADLREYLNSQPVISLAGAELLANMELCLELVDYRALAKAFGPAVPILKSVASGMLR</sequence>
<protein>
    <submittedName>
        <fullName evidence="1">Uncharacterized protein</fullName>
    </submittedName>
</protein>
<name>A0A916UK97_9BURK</name>
<proteinExistence type="predicted"/>